<feature type="region of interest" description="Disordered" evidence="2">
    <location>
        <begin position="590"/>
        <end position="615"/>
    </location>
</feature>
<dbReference type="OrthoDB" id="6593594at2759"/>
<feature type="compositionally biased region" description="Acidic residues" evidence="2">
    <location>
        <begin position="599"/>
        <end position="615"/>
    </location>
</feature>
<dbReference type="AlphaFoldDB" id="A0A8S9Y2H6"/>
<keyword evidence="4" id="KW-1185">Reference proteome</keyword>
<evidence type="ECO:0000256" key="2">
    <source>
        <dbReference type="SAM" id="MobiDB-lite"/>
    </source>
</evidence>
<proteinExistence type="predicted"/>
<evidence type="ECO:0000256" key="1">
    <source>
        <dbReference type="SAM" id="Coils"/>
    </source>
</evidence>
<evidence type="ECO:0000313" key="3">
    <source>
        <dbReference type="EMBL" id="KAF6214025.1"/>
    </source>
</evidence>
<dbReference type="Proteomes" id="UP000466442">
    <property type="component" value="Unassembled WGS sequence"/>
</dbReference>
<feature type="compositionally biased region" description="Polar residues" evidence="2">
    <location>
        <begin position="48"/>
        <end position="75"/>
    </location>
</feature>
<keyword evidence="1" id="KW-0175">Coiled coil</keyword>
<evidence type="ECO:0000313" key="4">
    <source>
        <dbReference type="Proteomes" id="UP000466442"/>
    </source>
</evidence>
<dbReference type="PANTHER" id="PTHR10773">
    <property type="entry name" value="DNA-DIRECTED RNA POLYMERASES I, II, AND III SUBUNIT RPABC2"/>
    <property type="match status" value="1"/>
</dbReference>
<feature type="coiled-coil region" evidence="1">
    <location>
        <begin position="414"/>
        <end position="441"/>
    </location>
</feature>
<reference evidence="3" key="1">
    <citation type="journal article" date="2021" name="Mol. Ecol. Resour.">
        <title>Apolygus lucorum genome provides insights into omnivorousness and mesophyll feeding.</title>
        <authorList>
            <person name="Liu Y."/>
            <person name="Liu H."/>
            <person name="Wang H."/>
            <person name="Huang T."/>
            <person name="Liu B."/>
            <person name="Yang B."/>
            <person name="Yin L."/>
            <person name="Li B."/>
            <person name="Zhang Y."/>
            <person name="Zhang S."/>
            <person name="Jiang F."/>
            <person name="Zhang X."/>
            <person name="Ren Y."/>
            <person name="Wang B."/>
            <person name="Wang S."/>
            <person name="Lu Y."/>
            <person name="Wu K."/>
            <person name="Fan W."/>
            <person name="Wang G."/>
        </authorList>
    </citation>
    <scope>NUCLEOTIDE SEQUENCE</scope>
    <source>
        <strain evidence="3">12Hb</strain>
    </source>
</reference>
<feature type="region of interest" description="Disordered" evidence="2">
    <location>
        <begin position="1"/>
        <end position="95"/>
    </location>
</feature>
<gene>
    <name evidence="3" type="ORF">GE061_011754</name>
</gene>
<accession>A0A8S9Y2H6</accession>
<organism evidence="3 4">
    <name type="scientific">Apolygus lucorum</name>
    <name type="common">Small green plant bug</name>
    <name type="synonym">Lygocoris lucorum</name>
    <dbReference type="NCBI Taxonomy" id="248454"/>
    <lineage>
        <taxon>Eukaryota</taxon>
        <taxon>Metazoa</taxon>
        <taxon>Ecdysozoa</taxon>
        <taxon>Arthropoda</taxon>
        <taxon>Hexapoda</taxon>
        <taxon>Insecta</taxon>
        <taxon>Pterygota</taxon>
        <taxon>Neoptera</taxon>
        <taxon>Paraneoptera</taxon>
        <taxon>Hemiptera</taxon>
        <taxon>Heteroptera</taxon>
        <taxon>Panheteroptera</taxon>
        <taxon>Cimicomorpha</taxon>
        <taxon>Miridae</taxon>
        <taxon>Mirini</taxon>
        <taxon>Apolygus</taxon>
    </lineage>
</organism>
<sequence length="615" mass="71468">MSGKCSIKNDTSSRRNFHLTPDSEQSDDGQNSKPHGAFPNQDFEECNQDPNYSPVPNSIDCSSAENSDESAVSDVSENEGQKRKKAKKQRKVVKKRKLGAIEDFPNSVPLVLQETGETNIHQVLRQTETEETPETENADIQQIRDRSRWRKRNPQHWKVHVERRKRSDCLPYTIKKKDQPGKAPKPIVCDRCRFKCTSKITETQRGELCACYWSLFDFKRQKDFILTRVKSCVPERRRSRTGERRERSDSKQYFFMVDGEDVRVCQAFFLKTLCISNVVVFNAFKSKDGFGCYVGEDLRGKHEPSNKTKPQEIAFVKQHIDSFQMVPSHYCRSTTQRQYLDPNLSISKMNAPYREEWEKKQEMGQEQGNDGDTTGEKKKGPVSFITYKRVFGKDFNLSFFNPKKSRCQTCVNFENASLEEKEKLKAEFDNHQRRKEDCNAAKSQDKARAAEKLNFISVTFDLQSVLQIPSSDVSKMTFPDFFDLEVLADLLIKNRTKDENKEKVNWLKVKSFRFRKDNPGRMEYKYHHSDSYKTISVYSHGRPQNLPITLPALYKRTLPISMQKKKDLLKLCRQGVIPATFRPWYGKLPTSNTAQDFLPPEEEEEDESGEEFLQN</sequence>
<protein>
    <submittedName>
        <fullName evidence="3">Uncharacterized protein</fullName>
    </submittedName>
</protein>
<feature type="compositionally biased region" description="Basic residues" evidence="2">
    <location>
        <begin position="82"/>
        <end position="95"/>
    </location>
</feature>
<dbReference type="EMBL" id="WIXP02000003">
    <property type="protein sequence ID" value="KAF6214025.1"/>
    <property type="molecule type" value="Genomic_DNA"/>
</dbReference>
<dbReference type="PANTHER" id="PTHR10773:SF19">
    <property type="match status" value="1"/>
</dbReference>
<name>A0A8S9Y2H6_APOLU</name>
<comment type="caution">
    <text evidence="3">The sequence shown here is derived from an EMBL/GenBank/DDBJ whole genome shotgun (WGS) entry which is preliminary data.</text>
</comment>
<feature type="region of interest" description="Disordered" evidence="2">
    <location>
        <begin position="356"/>
        <end position="378"/>
    </location>
</feature>